<reference evidence="1" key="1">
    <citation type="submission" date="2021-06" db="EMBL/GenBank/DDBJ databases">
        <authorList>
            <person name="Hodson N. C."/>
            <person name="Mongue J. A."/>
            <person name="Jaron S. K."/>
        </authorList>
    </citation>
    <scope>NUCLEOTIDE SEQUENCE</scope>
</reference>
<gene>
    <name evidence="1" type="ORF">AFUS01_LOCUS24277</name>
</gene>
<name>A0A8J2P2L2_9HEXA</name>
<comment type="caution">
    <text evidence="1">The sequence shown here is derived from an EMBL/GenBank/DDBJ whole genome shotgun (WGS) entry which is preliminary data.</text>
</comment>
<dbReference type="Proteomes" id="UP000708208">
    <property type="component" value="Unassembled WGS sequence"/>
</dbReference>
<evidence type="ECO:0000313" key="2">
    <source>
        <dbReference type="Proteomes" id="UP000708208"/>
    </source>
</evidence>
<keyword evidence="2" id="KW-1185">Reference proteome</keyword>
<dbReference type="EMBL" id="CAJVCH010300705">
    <property type="protein sequence ID" value="CAG7785666.1"/>
    <property type="molecule type" value="Genomic_DNA"/>
</dbReference>
<dbReference type="OrthoDB" id="6500128at2759"/>
<evidence type="ECO:0000313" key="1">
    <source>
        <dbReference type="EMBL" id="CAG7785666.1"/>
    </source>
</evidence>
<protein>
    <submittedName>
        <fullName evidence="1">Uncharacterized protein</fullName>
    </submittedName>
</protein>
<sequence length="61" mass="6743">SDDTIWQSLEHAHLKDFVASLPEGLNAIVEESGKNFSVGLYNFDGCTSLKHHHGQRQSYGA</sequence>
<dbReference type="AlphaFoldDB" id="A0A8J2P2L2"/>
<proteinExistence type="predicted"/>
<feature type="non-terminal residue" evidence="1">
    <location>
        <position position="1"/>
    </location>
</feature>
<accession>A0A8J2P2L2</accession>
<organism evidence="1 2">
    <name type="scientific">Allacma fusca</name>
    <dbReference type="NCBI Taxonomy" id="39272"/>
    <lineage>
        <taxon>Eukaryota</taxon>
        <taxon>Metazoa</taxon>
        <taxon>Ecdysozoa</taxon>
        <taxon>Arthropoda</taxon>
        <taxon>Hexapoda</taxon>
        <taxon>Collembola</taxon>
        <taxon>Symphypleona</taxon>
        <taxon>Sminthuridae</taxon>
        <taxon>Allacma</taxon>
    </lineage>
</organism>